<name>A0A7Y9TG04_9BACT</name>
<evidence type="ECO:0000313" key="2">
    <source>
        <dbReference type="Proteomes" id="UP000589520"/>
    </source>
</evidence>
<reference evidence="1 2" key="1">
    <citation type="submission" date="2020-07" db="EMBL/GenBank/DDBJ databases">
        <title>Genomic Encyclopedia of Type Strains, Phase IV (KMG-V): Genome sequencing to study the core and pangenomes of soil and plant-associated prokaryotes.</title>
        <authorList>
            <person name="Whitman W."/>
        </authorList>
    </citation>
    <scope>NUCLEOTIDE SEQUENCE [LARGE SCALE GENOMIC DNA]</scope>
    <source>
        <strain evidence="1 2">X4EP2</strain>
    </source>
</reference>
<dbReference type="Gene3D" id="3.30.429.10">
    <property type="entry name" value="Macrophage Migration Inhibitory Factor"/>
    <property type="match status" value="1"/>
</dbReference>
<protein>
    <submittedName>
        <fullName evidence="1">Phenylpyruvate tautomerase PptA (4-oxalocrotonate tautomerase family)</fullName>
    </submittedName>
</protein>
<sequence length="139" mass="15995">MPLVRISVYESMAAERRQAIAASIYDAMRATIGIPENDRFIVLSAHPQEELIVDRSFMRVHRTDDFVLIHVTLRRGRSVETKQSFYKEVARLLQERAKIDPDNVMIVLTENELADWSFGRGEAQYILNPPVPQPAKESR</sequence>
<proteinExistence type="predicted"/>
<dbReference type="PANTHER" id="PTHR38460">
    <property type="entry name" value="TAUTOMERASE YOLI-RELATED"/>
    <property type="match status" value="1"/>
</dbReference>
<dbReference type="AlphaFoldDB" id="A0A7Y9TG04"/>
<dbReference type="RefSeq" id="WP_179488746.1">
    <property type="nucleotide sequence ID" value="NZ_JACCCW010000001.1"/>
</dbReference>
<accession>A0A7Y9TG04</accession>
<organism evidence="1 2">
    <name type="scientific">Granulicella arctica</name>
    <dbReference type="NCBI Taxonomy" id="940613"/>
    <lineage>
        <taxon>Bacteria</taxon>
        <taxon>Pseudomonadati</taxon>
        <taxon>Acidobacteriota</taxon>
        <taxon>Terriglobia</taxon>
        <taxon>Terriglobales</taxon>
        <taxon>Acidobacteriaceae</taxon>
        <taxon>Granulicella</taxon>
    </lineage>
</organism>
<dbReference type="InterPro" id="IPR037479">
    <property type="entry name" value="Tauto_MSAD"/>
</dbReference>
<dbReference type="EMBL" id="JACCCW010000001">
    <property type="protein sequence ID" value="NYF78924.1"/>
    <property type="molecule type" value="Genomic_DNA"/>
</dbReference>
<dbReference type="InterPro" id="IPR014347">
    <property type="entry name" value="Tautomerase/MIF_sf"/>
</dbReference>
<dbReference type="Pfam" id="PF14552">
    <property type="entry name" value="Tautomerase_2"/>
    <property type="match status" value="1"/>
</dbReference>
<comment type="caution">
    <text evidence="1">The sequence shown here is derived from an EMBL/GenBank/DDBJ whole genome shotgun (WGS) entry which is preliminary data.</text>
</comment>
<dbReference type="PANTHER" id="PTHR38460:SF1">
    <property type="entry name" value="TAUTOMERASE YOLI-RELATED"/>
    <property type="match status" value="1"/>
</dbReference>
<dbReference type="SUPFAM" id="SSF55331">
    <property type="entry name" value="Tautomerase/MIF"/>
    <property type="match status" value="1"/>
</dbReference>
<gene>
    <name evidence="1" type="ORF">HDF17_001211</name>
</gene>
<keyword evidence="1" id="KW-0670">Pyruvate</keyword>
<dbReference type="Proteomes" id="UP000589520">
    <property type="component" value="Unassembled WGS sequence"/>
</dbReference>
<evidence type="ECO:0000313" key="1">
    <source>
        <dbReference type="EMBL" id="NYF78924.1"/>
    </source>
</evidence>
<keyword evidence="2" id="KW-1185">Reference proteome</keyword>